<dbReference type="SUPFAM" id="SSF46785">
    <property type="entry name" value="Winged helix' DNA-binding domain"/>
    <property type="match status" value="1"/>
</dbReference>
<dbReference type="Pfam" id="PF13412">
    <property type="entry name" value="HTH_24"/>
    <property type="match status" value="1"/>
</dbReference>
<accession>A0AAX3T649</accession>
<dbReference type="InterPro" id="IPR000600">
    <property type="entry name" value="ROK"/>
</dbReference>
<organism evidence="3 4">
    <name type="scientific">Gordonia hongkongensis</name>
    <dbReference type="NCBI Taxonomy" id="1701090"/>
    <lineage>
        <taxon>Bacteria</taxon>
        <taxon>Bacillati</taxon>
        <taxon>Actinomycetota</taxon>
        <taxon>Actinomycetes</taxon>
        <taxon>Mycobacteriales</taxon>
        <taxon>Gordoniaceae</taxon>
        <taxon>Gordonia</taxon>
    </lineage>
</organism>
<name>A0AAX3T649_9ACTN</name>
<dbReference type="Gene3D" id="1.10.10.10">
    <property type="entry name" value="Winged helix-like DNA-binding domain superfamily/Winged helix DNA-binding domain"/>
    <property type="match status" value="1"/>
</dbReference>
<proteinExistence type="inferred from homology"/>
<reference evidence="3" key="1">
    <citation type="submission" date="2023-04" db="EMBL/GenBank/DDBJ databases">
        <title>Complete genome sequence of a phthalic acid esters degrading bacterial strain.</title>
        <authorList>
            <person name="Weng L."/>
            <person name="Jia Y."/>
            <person name="Ren L."/>
        </authorList>
    </citation>
    <scope>NUCLEOTIDE SEQUENCE</scope>
    <source>
        <strain evidence="3">RL-LY01</strain>
    </source>
</reference>
<evidence type="ECO:0000256" key="2">
    <source>
        <dbReference type="SAM" id="MobiDB-lite"/>
    </source>
</evidence>
<dbReference type="SUPFAM" id="SSF53067">
    <property type="entry name" value="Actin-like ATPase domain"/>
    <property type="match status" value="1"/>
</dbReference>
<feature type="compositionally biased region" description="Basic and acidic residues" evidence="2">
    <location>
        <begin position="56"/>
        <end position="66"/>
    </location>
</feature>
<dbReference type="InterPro" id="IPR036388">
    <property type="entry name" value="WH-like_DNA-bd_sf"/>
</dbReference>
<dbReference type="Gene3D" id="3.30.420.40">
    <property type="match status" value="2"/>
</dbReference>
<dbReference type="Pfam" id="PF00480">
    <property type="entry name" value="ROK"/>
    <property type="match status" value="1"/>
</dbReference>
<evidence type="ECO:0000313" key="3">
    <source>
        <dbReference type="EMBL" id="WFP24669.1"/>
    </source>
</evidence>
<gene>
    <name evidence="3" type="ORF">P9A14_21530</name>
</gene>
<protein>
    <submittedName>
        <fullName evidence="3">ROK family protein</fullName>
    </submittedName>
</protein>
<dbReference type="InterPro" id="IPR043129">
    <property type="entry name" value="ATPase_NBD"/>
</dbReference>
<dbReference type="PANTHER" id="PTHR18964:SF149">
    <property type="entry name" value="BIFUNCTIONAL UDP-N-ACETYLGLUCOSAMINE 2-EPIMERASE_N-ACETYLMANNOSAMINE KINASE"/>
    <property type="match status" value="1"/>
</dbReference>
<dbReference type="Proteomes" id="UP001213504">
    <property type="component" value="Chromosome"/>
</dbReference>
<comment type="similarity">
    <text evidence="1">Belongs to the ROK (NagC/XylR) family.</text>
</comment>
<sequence length="454" mass="47982">MTATLPELSTRTLRNAPASPVRRQPVTRAVRRAPQGTRQPVPLTSVPPTRTPGPVADRRGPVKGDQRVHVATPRLELSTKPAALVLRAARLSGPLFRDDAAERTGLSISTVNRQVSALLKAGLIRERADLAPSGAIGRPRLPFEVNISEFLTLGIHIGYKVTAITTHDLLHRVVGAIQIPTPHADSPEEALTAIGVSARRFAERWTGRRVLWVGVALGGRVADGGIVDHPRLGWEGAQVGRTIAEAVGLPVSVASHVEAMAAAELVLNPDDQQSSFLYFYAREMLGIAFSVGGTVHTPTAGPPVIGHFPTGSTTLLDPNRTGRLEPAVSDTGVVEAARALGLSVADVEDVHALARSGDLTARRLLEERAEVLGRTVGLIADIFNPDHIILGGQAFTDYAAGLPTVAKAVRKTSIVSKRDVRVSHSGATVQQQAAGAVSLDAIYSDPLQAITLTA</sequence>
<dbReference type="PANTHER" id="PTHR18964">
    <property type="entry name" value="ROK (REPRESSOR, ORF, KINASE) FAMILY"/>
    <property type="match status" value="1"/>
</dbReference>
<evidence type="ECO:0000313" key="4">
    <source>
        <dbReference type="Proteomes" id="UP001213504"/>
    </source>
</evidence>
<feature type="region of interest" description="Disordered" evidence="2">
    <location>
        <begin position="1"/>
        <end position="66"/>
    </location>
</feature>
<dbReference type="EMBL" id="CP121270">
    <property type="protein sequence ID" value="WFP24669.1"/>
    <property type="molecule type" value="Genomic_DNA"/>
</dbReference>
<dbReference type="AlphaFoldDB" id="A0AAX3T649"/>
<evidence type="ECO:0000256" key="1">
    <source>
        <dbReference type="ARBA" id="ARBA00006479"/>
    </source>
</evidence>
<feature type="compositionally biased region" description="Polar residues" evidence="2">
    <location>
        <begin position="1"/>
        <end position="13"/>
    </location>
</feature>
<dbReference type="InterPro" id="IPR036390">
    <property type="entry name" value="WH_DNA-bd_sf"/>
</dbReference>